<dbReference type="AlphaFoldDB" id="A0A9N9RIB3"/>
<dbReference type="OrthoDB" id="6260144at2759"/>
<dbReference type="EMBL" id="OU895877">
    <property type="protein sequence ID" value="CAG9798545.1"/>
    <property type="molecule type" value="Genomic_DNA"/>
</dbReference>
<gene>
    <name evidence="1" type="ORF">CHIRRI_LOCUS1527</name>
</gene>
<keyword evidence="2" id="KW-1185">Reference proteome</keyword>
<proteinExistence type="predicted"/>
<dbReference type="Proteomes" id="UP001153620">
    <property type="component" value="Chromosome 1"/>
</dbReference>
<evidence type="ECO:0000313" key="2">
    <source>
        <dbReference type="Proteomes" id="UP001153620"/>
    </source>
</evidence>
<evidence type="ECO:0000313" key="1">
    <source>
        <dbReference type="EMBL" id="CAG9798545.1"/>
    </source>
</evidence>
<name>A0A9N9RIB3_9DIPT</name>
<reference evidence="1" key="2">
    <citation type="submission" date="2022-10" db="EMBL/GenBank/DDBJ databases">
        <authorList>
            <consortium name="ENA_rothamsted_submissions"/>
            <consortium name="culmorum"/>
            <person name="King R."/>
        </authorList>
    </citation>
    <scope>NUCLEOTIDE SEQUENCE</scope>
</reference>
<sequence length="80" mass="9369">MYIENLDSLSSLMSIKRHYKKDSRYVNDLYTLTYDNCESLNTISLISSIHMINNDDVDDDNALNEIPFYNVIKINEITIM</sequence>
<reference evidence="1" key="1">
    <citation type="submission" date="2022-01" db="EMBL/GenBank/DDBJ databases">
        <authorList>
            <person name="King R."/>
        </authorList>
    </citation>
    <scope>NUCLEOTIDE SEQUENCE</scope>
</reference>
<protein>
    <submittedName>
        <fullName evidence="1">Uncharacterized protein</fullName>
    </submittedName>
</protein>
<organism evidence="1 2">
    <name type="scientific">Chironomus riparius</name>
    <dbReference type="NCBI Taxonomy" id="315576"/>
    <lineage>
        <taxon>Eukaryota</taxon>
        <taxon>Metazoa</taxon>
        <taxon>Ecdysozoa</taxon>
        <taxon>Arthropoda</taxon>
        <taxon>Hexapoda</taxon>
        <taxon>Insecta</taxon>
        <taxon>Pterygota</taxon>
        <taxon>Neoptera</taxon>
        <taxon>Endopterygota</taxon>
        <taxon>Diptera</taxon>
        <taxon>Nematocera</taxon>
        <taxon>Chironomoidea</taxon>
        <taxon>Chironomidae</taxon>
        <taxon>Chironominae</taxon>
        <taxon>Chironomus</taxon>
    </lineage>
</organism>
<accession>A0A9N9RIB3</accession>